<proteinExistence type="predicted"/>
<evidence type="ECO:0000313" key="2">
    <source>
        <dbReference type="EMBL" id="GIQ68712.1"/>
    </source>
</evidence>
<dbReference type="Pfam" id="PF00990">
    <property type="entry name" value="GGDEF"/>
    <property type="match status" value="1"/>
</dbReference>
<sequence>MQDYLGRGFMQWLEQLHMYGMAFNGIAILTDADHRPVAWGPKDAIAMFLRPDASEREEINRLLASIREDQGKNEHVYVTDLILSDQARIGRLYVQIVPNSPIKLPKEAWTAMLACSVEAARREKLEWEEGFARLRKQDVLFRAVQKLHATIDVDAVLQEVYDNMKEVYPASEIDIYLSQDYHSNAYFIKPLTFGPFLDDANTRAFMEGKIQLEEQGKRVKWLSVPLAGKQGIYGVLQIVAKQEWLDDSDVRFIALLADSAGSAFENAKLYEQSNLLISELRLINEITRRLNQSLKLNEIFNFASHELIDIFKADSVCILQVDPEQRTMIVKASNETKLINEHFPPDYGFAGSVTSTKEPLIVSDYRHDPRKPSRFMDLTGARSLMASPIIASSEVIGVVLVAHREPNYFSYDNFKLLQVLSGHIGLAMVNASLHAEVRRMVITDRLTGLYARHYLDEQINFMQKKDFCGSLIVVDIDHFKQINDTYGHQVGDKILIQVSQIIRSCIRDSDIAARWGGEEIAIYLPQAKMHQAAQVADRIRSRVYEETDPKVSISCGLSEWNWEDEKVSVESLFYRADMALYEAKHAGRNQIKLG</sequence>
<protein>
    <recommendedName>
        <fullName evidence="1">GGDEF domain-containing protein</fullName>
    </recommendedName>
</protein>
<dbReference type="GO" id="GO:0005886">
    <property type="term" value="C:plasma membrane"/>
    <property type="evidence" value="ECO:0007669"/>
    <property type="project" value="TreeGrafter"/>
</dbReference>
<feature type="domain" description="GGDEF" evidence="1">
    <location>
        <begin position="467"/>
        <end position="594"/>
    </location>
</feature>
<organism evidence="2 3">
    <name type="scientific">Xylanibacillus composti</name>
    <dbReference type="NCBI Taxonomy" id="1572762"/>
    <lineage>
        <taxon>Bacteria</taxon>
        <taxon>Bacillati</taxon>
        <taxon>Bacillota</taxon>
        <taxon>Bacilli</taxon>
        <taxon>Bacillales</taxon>
        <taxon>Paenibacillaceae</taxon>
        <taxon>Xylanibacillus</taxon>
    </lineage>
</organism>
<name>A0A8J4H3C5_9BACL</name>
<dbReference type="Proteomes" id="UP000677918">
    <property type="component" value="Unassembled WGS sequence"/>
</dbReference>
<dbReference type="EMBL" id="BOVK01000016">
    <property type="protein sequence ID" value="GIQ68712.1"/>
    <property type="molecule type" value="Genomic_DNA"/>
</dbReference>
<dbReference type="NCBIfam" id="TIGR00254">
    <property type="entry name" value="GGDEF"/>
    <property type="match status" value="1"/>
</dbReference>
<evidence type="ECO:0000313" key="3">
    <source>
        <dbReference type="Proteomes" id="UP000677918"/>
    </source>
</evidence>
<dbReference type="PROSITE" id="PS50887">
    <property type="entry name" value="GGDEF"/>
    <property type="match status" value="1"/>
</dbReference>
<dbReference type="InterPro" id="IPR050469">
    <property type="entry name" value="Diguanylate_Cyclase"/>
</dbReference>
<keyword evidence="3" id="KW-1185">Reference proteome</keyword>
<evidence type="ECO:0000259" key="1">
    <source>
        <dbReference type="PROSITE" id="PS50887"/>
    </source>
</evidence>
<dbReference type="CDD" id="cd01949">
    <property type="entry name" value="GGDEF"/>
    <property type="match status" value="1"/>
</dbReference>
<dbReference type="InterPro" id="IPR000160">
    <property type="entry name" value="GGDEF_dom"/>
</dbReference>
<dbReference type="GO" id="GO:0043709">
    <property type="term" value="P:cell adhesion involved in single-species biofilm formation"/>
    <property type="evidence" value="ECO:0007669"/>
    <property type="project" value="TreeGrafter"/>
</dbReference>
<dbReference type="AlphaFoldDB" id="A0A8J4H3C5"/>
<dbReference type="PANTHER" id="PTHR45138">
    <property type="entry name" value="REGULATORY COMPONENTS OF SENSORY TRANSDUCTION SYSTEM"/>
    <property type="match status" value="1"/>
</dbReference>
<dbReference type="RefSeq" id="WP_213411344.1">
    <property type="nucleotide sequence ID" value="NZ_BOVK01000016.1"/>
</dbReference>
<dbReference type="SUPFAM" id="SSF55781">
    <property type="entry name" value="GAF domain-like"/>
    <property type="match status" value="2"/>
</dbReference>
<comment type="caution">
    <text evidence="2">The sequence shown here is derived from an EMBL/GenBank/DDBJ whole genome shotgun (WGS) entry which is preliminary data.</text>
</comment>
<dbReference type="Gene3D" id="3.30.450.40">
    <property type="match status" value="2"/>
</dbReference>
<dbReference type="GO" id="GO:1902201">
    <property type="term" value="P:negative regulation of bacterial-type flagellum-dependent cell motility"/>
    <property type="evidence" value="ECO:0007669"/>
    <property type="project" value="TreeGrafter"/>
</dbReference>
<dbReference type="SMART" id="SM00065">
    <property type="entry name" value="GAF"/>
    <property type="match status" value="2"/>
</dbReference>
<dbReference type="SMART" id="SM00267">
    <property type="entry name" value="GGDEF"/>
    <property type="match status" value="1"/>
</dbReference>
<dbReference type="InterPro" id="IPR043128">
    <property type="entry name" value="Rev_trsase/Diguanyl_cyclase"/>
</dbReference>
<dbReference type="PANTHER" id="PTHR45138:SF9">
    <property type="entry name" value="DIGUANYLATE CYCLASE DGCM-RELATED"/>
    <property type="match status" value="1"/>
</dbReference>
<dbReference type="FunFam" id="3.30.70.270:FF:000001">
    <property type="entry name" value="Diguanylate cyclase domain protein"/>
    <property type="match status" value="1"/>
</dbReference>
<gene>
    <name evidence="2" type="primary">ytrP</name>
    <name evidence="2" type="ORF">XYCOK13_15360</name>
</gene>
<reference evidence="2" key="1">
    <citation type="submission" date="2021-04" db="EMBL/GenBank/DDBJ databases">
        <title>Draft genome sequence of Xylanibacillus composti strain K13.</title>
        <authorList>
            <person name="Uke A."/>
            <person name="Chhe C."/>
            <person name="Baramee S."/>
            <person name="Kosugi A."/>
        </authorList>
    </citation>
    <scope>NUCLEOTIDE SEQUENCE</scope>
    <source>
        <strain evidence="2">K13</strain>
    </source>
</reference>
<dbReference type="InterPro" id="IPR029016">
    <property type="entry name" value="GAF-like_dom_sf"/>
</dbReference>
<dbReference type="InterPro" id="IPR029787">
    <property type="entry name" value="Nucleotide_cyclase"/>
</dbReference>
<dbReference type="Pfam" id="PF13185">
    <property type="entry name" value="GAF_2"/>
    <property type="match status" value="1"/>
</dbReference>
<dbReference type="GO" id="GO:0052621">
    <property type="term" value="F:diguanylate cyclase activity"/>
    <property type="evidence" value="ECO:0007669"/>
    <property type="project" value="TreeGrafter"/>
</dbReference>
<accession>A0A8J4H3C5</accession>
<dbReference type="SUPFAM" id="SSF55073">
    <property type="entry name" value="Nucleotide cyclase"/>
    <property type="match status" value="1"/>
</dbReference>
<dbReference type="Gene3D" id="3.30.70.270">
    <property type="match status" value="1"/>
</dbReference>
<dbReference type="InterPro" id="IPR003018">
    <property type="entry name" value="GAF"/>
</dbReference>